<reference evidence="2" key="1">
    <citation type="submission" date="2025-08" db="UniProtKB">
        <authorList>
            <consortium name="RefSeq"/>
        </authorList>
    </citation>
    <scope>IDENTIFICATION</scope>
    <source>
        <tissue evidence="2">Whole body</tissue>
    </source>
</reference>
<dbReference type="RefSeq" id="XP_025417885.1">
    <property type="nucleotide sequence ID" value="XM_025562100.1"/>
</dbReference>
<keyword evidence="1" id="KW-1185">Reference proteome</keyword>
<evidence type="ECO:0000313" key="2">
    <source>
        <dbReference type="RefSeq" id="XP_025417885.1"/>
    </source>
</evidence>
<protein>
    <submittedName>
        <fullName evidence="2">Uncharacterized protein LOC112688748</fullName>
    </submittedName>
</protein>
<evidence type="ECO:0000313" key="1">
    <source>
        <dbReference type="Proteomes" id="UP000694846"/>
    </source>
</evidence>
<organism evidence="1 2">
    <name type="scientific">Sipha flava</name>
    <name type="common">yellow sugarcane aphid</name>
    <dbReference type="NCBI Taxonomy" id="143950"/>
    <lineage>
        <taxon>Eukaryota</taxon>
        <taxon>Metazoa</taxon>
        <taxon>Ecdysozoa</taxon>
        <taxon>Arthropoda</taxon>
        <taxon>Hexapoda</taxon>
        <taxon>Insecta</taxon>
        <taxon>Pterygota</taxon>
        <taxon>Neoptera</taxon>
        <taxon>Paraneoptera</taxon>
        <taxon>Hemiptera</taxon>
        <taxon>Sternorrhyncha</taxon>
        <taxon>Aphidomorpha</taxon>
        <taxon>Aphidoidea</taxon>
        <taxon>Aphididae</taxon>
        <taxon>Sipha</taxon>
    </lineage>
</organism>
<dbReference type="Proteomes" id="UP000694846">
    <property type="component" value="Unplaced"/>
</dbReference>
<accession>A0A8B8G5B1</accession>
<dbReference type="GeneID" id="112688748"/>
<dbReference type="AlphaFoldDB" id="A0A8B8G5B1"/>
<sequence>MQRIQWLGHAMQRSEDDISRTILNWKPMGKRPRGRPRKRWLDVVEEDLERLGAQILHKNGKSFDSKRTTNQKINMLMNNRIDSVKHLFPNEPVPLTRNQISDWLKQAPRRK</sequence>
<proteinExistence type="predicted"/>
<gene>
    <name evidence="2" type="primary">LOC112688748</name>
</gene>
<dbReference type="OrthoDB" id="6625894at2759"/>
<name>A0A8B8G5B1_9HEMI</name>